<evidence type="ECO:0000256" key="1">
    <source>
        <dbReference type="ARBA" id="ARBA00023015"/>
    </source>
</evidence>
<dbReference type="PROSITE" id="PS01117">
    <property type="entry name" value="HTH_MARR_1"/>
    <property type="match status" value="1"/>
</dbReference>
<name>A0A934PUU1_9SPHI</name>
<gene>
    <name evidence="5" type="ORF">I5M19_11850</name>
</gene>
<evidence type="ECO:0000256" key="3">
    <source>
        <dbReference type="ARBA" id="ARBA00023163"/>
    </source>
</evidence>
<keyword evidence="3" id="KW-0804">Transcription</keyword>
<keyword evidence="6" id="KW-1185">Reference proteome</keyword>
<dbReference type="PANTHER" id="PTHR39515:SF2">
    <property type="entry name" value="HTH-TYPE TRANSCRIPTIONAL REGULATOR RV0880"/>
    <property type="match status" value="1"/>
</dbReference>
<dbReference type="RefSeq" id="WP_200066541.1">
    <property type="nucleotide sequence ID" value="NZ_JAEHFW010000002.1"/>
</dbReference>
<feature type="domain" description="HTH marR-type" evidence="4">
    <location>
        <begin position="6"/>
        <end position="139"/>
    </location>
</feature>
<dbReference type="Gene3D" id="1.10.10.10">
    <property type="entry name" value="Winged helix-like DNA-binding domain superfamily/Winged helix DNA-binding domain"/>
    <property type="match status" value="1"/>
</dbReference>
<proteinExistence type="predicted"/>
<dbReference type="Pfam" id="PF12802">
    <property type="entry name" value="MarR_2"/>
    <property type="match status" value="1"/>
</dbReference>
<evidence type="ECO:0000313" key="5">
    <source>
        <dbReference type="EMBL" id="MBK0380007.1"/>
    </source>
</evidence>
<evidence type="ECO:0000313" key="6">
    <source>
        <dbReference type="Proteomes" id="UP000613193"/>
    </source>
</evidence>
<dbReference type="EMBL" id="JAEHFW010000002">
    <property type="protein sequence ID" value="MBK0380007.1"/>
    <property type="molecule type" value="Genomic_DNA"/>
</dbReference>
<evidence type="ECO:0000256" key="2">
    <source>
        <dbReference type="ARBA" id="ARBA00023125"/>
    </source>
</evidence>
<dbReference type="InterPro" id="IPR036390">
    <property type="entry name" value="WH_DNA-bd_sf"/>
</dbReference>
<dbReference type="Proteomes" id="UP000613193">
    <property type="component" value="Unassembled WGS sequence"/>
</dbReference>
<dbReference type="GO" id="GO:0003677">
    <property type="term" value="F:DNA binding"/>
    <property type="evidence" value="ECO:0007669"/>
    <property type="project" value="UniProtKB-KW"/>
</dbReference>
<organism evidence="5 6">
    <name type="scientific">Mucilaginibacter segetis</name>
    <dbReference type="NCBI Taxonomy" id="2793071"/>
    <lineage>
        <taxon>Bacteria</taxon>
        <taxon>Pseudomonadati</taxon>
        <taxon>Bacteroidota</taxon>
        <taxon>Sphingobacteriia</taxon>
        <taxon>Sphingobacteriales</taxon>
        <taxon>Sphingobacteriaceae</taxon>
        <taxon>Mucilaginibacter</taxon>
    </lineage>
</organism>
<dbReference type="InterPro" id="IPR000835">
    <property type="entry name" value="HTH_MarR-typ"/>
</dbReference>
<dbReference type="SUPFAM" id="SSF46785">
    <property type="entry name" value="Winged helix' DNA-binding domain"/>
    <property type="match status" value="1"/>
</dbReference>
<accession>A0A934PUU1</accession>
<reference evidence="5" key="1">
    <citation type="submission" date="2020-12" db="EMBL/GenBank/DDBJ databases">
        <title>Bacterial novel species Mucilaginibacter sp. SD-g isolated from soil.</title>
        <authorList>
            <person name="Jung H.-Y."/>
        </authorList>
    </citation>
    <scope>NUCLEOTIDE SEQUENCE</scope>
    <source>
        <strain evidence="5">SD-g</strain>
    </source>
</reference>
<dbReference type="PANTHER" id="PTHR39515">
    <property type="entry name" value="CONSERVED PROTEIN"/>
    <property type="match status" value="1"/>
</dbReference>
<dbReference type="PROSITE" id="PS50995">
    <property type="entry name" value="HTH_MARR_2"/>
    <property type="match status" value="1"/>
</dbReference>
<dbReference type="PRINTS" id="PR00598">
    <property type="entry name" value="HTHMARR"/>
</dbReference>
<dbReference type="InterPro" id="IPR052526">
    <property type="entry name" value="HTH-type_Bedaq_tolerance"/>
</dbReference>
<dbReference type="Gene3D" id="1.10.287.100">
    <property type="match status" value="1"/>
</dbReference>
<dbReference type="InterPro" id="IPR023187">
    <property type="entry name" value="Tscrpt_reg_MarR-type_CS"/>
</dbReference>
<keyword evidence="1" id="KW-0805">Transcription regulation</keyword>
<dbReference type="GO" id="GO:0003700">
    <property type="term" value="F:DNA-binding transcription factor activity"/>
    <property type="evidence" value="ECO:0007669"/>
    <property type="project" value="InterPro"/>
</dbReference>
<dbReference type="AlphaFoldDB" id="A0A934PUU1"/>
<evidence type="ECO:0000259" key="4">
    <source>
        <dbReference type="PROSITE" id="PS50995"/>
    </source>
</evidence>
<dbReference type="InterPro" id="IPR036388">
    <property type="entry name" value="WH-like_DNA-bd_sf"/>
</dbReference>
<dbReference type="SMART" id="SM00347">
    <property type="entry name" value="HTH_MARR"/>
    <property type="match status" value="1"/>
</dbReference>
<sequence>MSEIKNEQLASDLRTVTTRLIKKLRKKSATGSQLSLTERSTMSLLYKGEYLPSELAAMEKITNQSMSQILSHLLELGYITRTASITDKRKVLISLSAEGEKTLLRVRSERDEWIKKAVAETCDAEEQELLRKAIITLTKLVDFD</sequence>
<protein>
    <submittedName>
        <fullName evidence="5">MarR family transcriptional regulator</fullName>
    </submittedName>
</protein>
<comment type="caution">
    <text evidence="5">The sequence shown here is derived from an EMBL/GenBank/DDBJ whole genome shotgun (WGS) entry which is preliminary data.</text>
</comment>
<keyword evidence="2" id="KW-0238">DNA-binding</keyword>